<comment type="caution">
    <text evidence="6">The sequence shown here is derived from an EMBL/GenBank/DDBJ whole genome shotgun (WGS) entry which is preliminary data.</text>
</comment>
<dbReference type="AlphaFoldDB" id="A0A6P1B8K1"/>
<dbReference type="RefSeq" id="WP_163150204.1">
    <property type="nucleotide sequence ID" value="NZ_VKHP01000005.1"/>
</dbReference>
<dbReference type="SUPFAM" id="SSF103088">
    <property type="entry name" value="OmpA-like"/>
    <property type="match status" value="1"/>
</dbReference>
<dbReference type="PROSITE" id="PS51123">
    <property type="entry name" value="OMPA_2"/>
    <property type="match status" value="1"/>
</dbReference>
<dbReference type="GO" id="GO:0009279">
    <property type="term" value="C:cell outer membrane"/>
    <property type="evidence" value="ECO:0007669"/>
    <property type="project" value="UniProtKB-SubCell"/>
</dbReference>
<evidence type="ECO:0000256" key="4">
    <source>
        <dbReference type="PROSITE-ProRule" id="PRU00473"/>
    </source>
</evidence>
<evidence type="ECO:0000259" key="5">
    <source>
        <dbReference type="PROSITE" id="PS51123"/>
    </source>
</evidence>
<dbReference type="PANTHER" id="PTHR30329:SF21">
    <property type="entry name" value="LIPOPROTEIN YIAD-RELATED"/>
    <property type="match status" value="1"/>
</dbReference>
<feature type="domain" description="OmpA-like" evidence="5">
    <location>
        <begin position="195"/>
        <end position="313"/>
    </location>
</feature>
<dbReference type="PRINTS" id="PR01021">
    <property type="entry name" value="OMPADOMAIN"/>
</dbReference>
<dbReference type="InterPro" id="IPR006665">
    <property type="entry name" value="OmpA-like"/>
</dbReference>
<dbReference type="Gene3D" id="3.30.1330.60">
    <property type="entry name" value="OmpA-like domain"/>
    <property type="match status" value="1"/>
</dbReference>
<evidence type="ECO:0000256" key="3">
    <source>
        <dbReference type="ARBA" id="ARBA00023237"/>
    </source>
</evidence>
<evidence type="ECO:0000313" key="6">
    <source>
        <dbReference type="EMBL" id="NEU94693.1"/>
    </source>
</evidence>
<sequence>MPKPSMVMGALVGIGLAGTIYGETVRAADCTSLLARFNTAVQARSLEDAKKAESAIAGDAVCGASLIQVQNTRAALELVIAEALPANSPQREALTVDADKPQVSWKAAAVLGAQRFEQRRFADAAGTYMRAIEIIKDATKTPHAPAPELINEILDRATQARLLAANEQAPGSVFVASAKDHRDGSVGGVMSEDVRGFHPVSIPLPIRFDFNSAQLSPIGQQAVNELLSAIQQQHPAQIILVGHTDAVGSDEYNMRLSAERLKAVERALREAGVSQPIQGVAMGKRQPLRVVDPGSLTQEDINALNRRVEWRRR</sequence>
<proteinExistence type="predicted"/>
<evidence type="ECO:0000256" key="1">
    <source>
        <dbReference type="ARBA" id="ARBA00004442"/>
    </source>
</evidence>
<keyword evidence="2 4" id="KW-0472">Membrane</keyword>
<evidence type="ECO:0000313" key="7">
    <source>
        <dbReference type="Proteomes" id="UP000468531"/>
    </source>
</evidence>
<gene>
    <name evidence="6" type="ORF">FNJ47_02325</name>
</gene>
<dbReference type="InterPro" id="IPR050330">
    <property type="entry name" value="Bact_OuterMem_StrucFunc"/>
</dbReference>
<reference evidence="6 7" key="1">
    <citation type="journal article" date="2020" name="Arch. Microbiol.">
        <title>Bradyrhizobium uaiense sp. nov., a new highly efficient cowpea symbiont.</title>
        <authorList>
            <person name="Cabral Michel D."/>
            <person name="Azarias Guimaraes A."/>
            <person name="Martins da Costa E."/>
            <person name="Soares de Carvalho T."/>
            <person name="Balsanelli E."/>
            <person name="Willems A."/>
            <person name="Maltempi de Souza E."/>
            <person name="de Souza Moreira F.M."/>
        </authorList>
    </citation>
    <scope>NUCLEOTIDE SEQUENCE [LARGE SCALE GENOMIC DNA]</scope>
    <source>
        <strain evidence="6 7">UFLA 03-164</strain>
    </source>
</reference>
<name>A0A6P1B8K1_9BRAD</name>
<dbReference type="CDD" id="cd07185">
    <property type="entry name" value="OmpA_C-like"/>
    <property type="match status" value="1"/>
</dbReference>
<organism evidence="6 7">
    <name type="scientific">Bradyrhizobium uaiense</name>
    <dbReference type="NCBI Taxonomy" id="2594946"/>
    <lineage>
        <taxon>Bacteria</taxon>
        <taxon>Pseudomonadati</taxon>
        <taxon>Pseudomonadota</taxon>
        <taxon>Alphaproteobacteria</taxon>
        <taxon>Hyphomicrobiales</taxon>
        <taxon>Nitrobacteraceae</taxon>
        <taxon>Bradyrhizobium</taxon>
    </lineage>
</organism>
<dbReference type="Pfam" id="PF00691">
    <property type="entry name" value="OmpA"/>
    <property type="match status" value="1"/>
</dbReference>
<keyword evidence="3" id="KW-0998">Cell outer membrane</keyword>
<protein>
    <submittedName>
        <fullName evidence="6">OmpA family protein</fullName>
    </submittedName>
</protein>
<evidence type="ECO:0000256" key="2">
    <source>
        <dbReference type="ARBA" id="ARBA00023136"/>
    </source>
</evidence>
<accession>A0A6P1B8K1</accession>
<dbReference type="InterPro" id="IPR036737">
    <property type="entry name" value="OmpA-like_sf"/>
</dbReference>
<dbReference type="Proteomes" id="UP000468531">
    <property type="component" value="Unassembled WGS sequence"/>
</dbReference>
<dbReference type="InterPro" id="IPR006664">
    <property type="entry name" value="OMP_bac"/>
</dbReference>
<comment type="subcellular location">
    <subcellularLocation>
        <location evidence="1">Cell outer membrane</location>
    </subcellularLocation>
</comment>
<dbReference type="EMBL" id="VKHP01000005">
    <property type="protein sequence ID" value="NEU94693.1"/>
    <property type="molecule type" value="Genomic_DNA"/>
</dbReference>
<keyword evidence="7" id="KW-1185">Reference proteome</keyword>
<dbReference type="PANTHER" id="PTHR30329">
    <property type="entry name" value="STATOR ELEMENT OF FLAGELLAR MOTOR COMPLEX"/>
    <property type="match status" value="1"/>
</dbReference>